<reference evidence="1 2" key="1">
    <citation type="submission" date="2019-03" db="EMBL/GenBank/DDBJ databases">
        <authorList>
            <person name="Kox A.R. M."/>
        </authorList>
    </citation>
    <scope>NUCLEOTIDE SEQUENCE [LARGE SCALE GENOMIC DNA]</scope>
    <source>
        <strain evidence="1">MTUNDRAET4 annotated genome</strain>
        <plasmid evidence="2">2</plasmid>
    </source>
</reference>
<sequence length="102" mass="10733">MERRAAIGFRWDDGFGPAFEDSLAQVIGVITLVGDDGFGLEAFDQGVRLGDVVALAWPEQQADGIAERVGRGVDLGAQATARSPQTLGIRPPLAILAPAACW</sequence>
<protein>
    <submittedName>
        <fullName evidence="1">Uncharacterized protein</fullName>
    </submittedName>
</protein>
<dbReference type="KEGG" id="mtun:MTUNDRAET4_0269.1"/>
<name>A0A4V6IN81_METTU</name>
<proteinExistence type="predicted"/>
<organism evidence="1 2">
    <name type="scientific">Methylocella tundrae</name>
    <dbReference type="NCBI Taxonomy" id="227605"/>
    <lineage>
        <taxon>Bacteria</taxon>
        <taxon>Pseudomonadati</taxon>
        <taxon>Pseudomonadota</taxon>
        <taxon>Alphaproteobacteria</taxon>
        <taxon>Hyphomicrobiales</taxon>
        <taxon>Beijerinckiaceae</taxon>
        <taxon>Methylocella</taxon>
    </lineage>
</organism>
<accession>A0A4V6IN81</accession>
<evidence type="ECO:0000313" key="1">
    <source>
        <dbReference type="EMBL" id="VFU16632.1"/>
    </source>
</evidence>
<keyword evidence="1" id="KW-0614">Plasmid</keyword>
<dbReference type="AlphaFoldDB" id="A0A4V6IN81"/>
<geneLocation type="plasmid" evidence="1 2">
    <name>2</name>
</geneLocation>
<dbReference type="Proteomes" id="UP000294360">
    <property type="component" value="Plasmid 2"/>
</dbReference>
<gene>
    <name evidence="1" type="ORF">MTUNDRAET4_0269</name>
</gene>
<evidence type="ECO:0000313" key="2">
    <source>
        <dbReference type="Proteomes" id="UP000294360"/>
    </source>
</evidence>
<dbReference type="EMBL" id="LR536451">
    <property type="protein sequence ID" value="VFU16632.1"/>
    <property type="molecule type" value="Genomic_DNA"/>
</dbReference>